<name>A0AAD7KF43_9AGAR</name>
<keyword evidence="2" id="KW-1185">Reference proteome</keyword>
<evidence type="ECO:0000313" key="2">
    <source>
        <dbReference type="Proteomes" id="UP001215280"/>
    </source>
</evidence>
<gene>
    <name evidence="1" type="ORF">DFH07DRAFT_390269</name>
</gene>
<reference evidence="1" key="1">
    <citation type="submission" date="2023-03" db="EMBL/GenBank/DDBJ databases">
        <title>Massive genome expansion in bonnet fungi (Mycena s.s.) driven by repeated elements and novel gene families across ecological guilds.</title>
        <authorList>
            <consortium name="Lawrence Berkeley National Laboratory"/>
            <person name="Harder C.B."/>
            <person name="Miyauchi S."/>
            <person name="Viragh M."/>
            <person name="Kuo A."/>
            <person name="Thoen E."/>
            <person name="Andreopoulos B."/>
            <person name="Lu D."/>
            <person name="Skrede I."/>
            <person name="Drula E."/>
            <person name="Henrissat B."/>
            <person name="Morin E."/>
            <person name="Kohler A."/>
            <person name="Barry K."/>
            <person name="LaButti K."/>
            <person name="Morin E."/>
            <person name="Salamov A."/>
            <person name="Lipzen A."/>
            <person name="Mereny Z."/>
            <person name="Hegedus B."/>
            <person name="Baldrian P."/>
            <person name="Stursova M."/>
            <person name="Weitz H."/>
            <person name="Taylor A."/>
            <person name="Grigoriev I.V."/>
            <person name="Nagy L.G."/>
            <person name="Martin F."/>
            <person name="Kauserud H."/>
        </authorList>
    </citation>
    <scope>NUCLEOTIDE SEQUENCE</scope>
    <source>
        <strain evidence="1">CBHHK188m</strain>
    </source>
</reference>
<sequence>MIVHCNDLPSELLVEIFLRYSEDTVELAQPTPNNGPLLLVQVCPLWRRVGLATSQLWNSFSVVTSSDATCLRPDLELVQLWLTRSGVQPLSLGIHNSEDGIDPTPTLRLSSVHSRRWKVVNLLTRRPPSWAEIGVCDAPLLERLLVSWRGSGAEQDIPITSTARLSKLVWQVDRPAPTFNINWSQLTELCLFGFLADVLHVLASCPLLETCDLSIDLSDDAPGLPPVADPPIVLAHLTTLTLDSMRYTAAVAFVFDCIAAPKLLELRAGLYFDFGWPHAAFAGFITRSGCAVKTLGLLAIWMEEDELVEALRLLGALETLEIVNLNLTASEDHVFVADRHLALLTPRADAAETLCPRLTHIVLDRCFAAADGALADMMESRWRAPPEGAIAWLRRVEVVFPDDMVGHDTDRTRAQAVDRGLGHLIQSPVPKVRGQR</sequence>
<accession>A0AAD7KF43</accession>
<dbReference type="EMBL" id="JARJLG010000004">
    <property type="protein sequence ID" value="KAJ7781867.1"/>
    <property type="molecule type" value="Genomic_DNA"/>
</dbReference>
<proteinExistence type="predicted"/>
<dbReference type="Proteomes" id="UP001215280">
    <property type="component" value="Unassembled WGS sequence"/>
</dbReference>
<evidence type="ECO:0008006" key="3">
    <source>
        <dbReference type="Google" id="ProtNLM"/>
    </source>
</evidence>
<comment type="caution">
    <text evidence="1">The sequence shown here is derived from an EMBL/GenBank/DDBJ whole genome shotgun (WGS) entry which is preliminary data.</text>
</comment>
<dbReference type="AlphaFoldDB" id="A0AAD7KF43"/>
<evidence type="ECO:0000313" key="1">
    <source>
        <dbReference type="EMBL" id="KAJ7781867.1"/>
    </source>
</evidence>
<organism evidence="1 2">
    <name type="scientific">Mycena maculata</name>
    <dbReference type="NCBI Taxonomy" id="230809"/>
    <lineage>
        <taxon>Eukaryota</taxon>
        <taxon>Fungi</taxon>
        <taxon>Dikarya</taxon>
        <taxon>Basidiomycota</taxon>
        <taxon>Agaricomycotina</taxon>
        <taxon>Agaricomycetes</taxon>
        <taxon>Agaricomycetidae</taxon>
        <taxon>Agaricales</taxon>
        <taxon>Marasmiineae</taxon>
        <taxon>Mycenaceae</taxon>
        <taxon>Mycena</taxon>
    </lineage>
</organism>
<protein>
    <recommendedName>
        <fullName evidence="3">F-box domain-containing protein</fullName>
    </recommendedName>
</protein>